<keyword evidence="1 5" id="KW-0245">EGF-like domain</keyword>
<dbReference type="GO" id="GO:0005509">
    <property type="term" value="F:calcium ion binding"/>
    <property type="evidence" value="ECO:0007669"/>
    <property type="project" value="InterPro"/>
</dbReference>
<dbReference type="Pfam" id="PF00008">
    <property type="entry name" value="EGF"/>
    <property type="match status" value="1"/>
</dbReference>
<evidence type="ECO:0000256" key="2">
    <source>
        <dbReference type="ARBA" id="ARBA00022729"/>
    </source>
</evidence>
<sequence>MFNRLLLATTLVLAVWISVTTAANETCKNGGIAGGSYHQVCTCGSGFKGYDCSQRVRPCEARPCRNGGKCSENRDGTFTCTCTAIHKGILCEQRVTPCDSGPCKNGGNCTDDGVKCFKCECLSGFKGSDCSEIVQPCEIKPCKNNGICVNEEEGRFTCKCREGYGGMFCDRRDDLYGSKILNRNKRYIVQLKKWLGGAKSWRLCYRATDVGFAASAFHTRCDHKHPTVTIIRSGSYIFGAYSDVAFGGSTGYRASTRAFIFSFVNKDNLPPFKSPVYRNSGNAVYTNAGYGPTFGGGHDIHISNNANAGTSSYTNLGHTYQPPSGYSYGTARVRNLLAGTYKFRPNEVETFYVNGLRSGYRV</sequence>
<keyword evidence="4 5" id="KW-1015">Disulfide bond</keyword>
<evidence type="ECO:0000256" key="5">
    <source>
        <dbReference type="PROSITE-ProRule" id="PRU00076"/>
    </source>
</evidence>
<dbReference type="Gene3D" id="2.10.25.10">
    <property type="entry name" value="Laminin"/>
    <property type="match status" value="3"/>
</dbReference>
<dbReference type="OrthoDB" id="5986392at2759"/>
<dbReference type="SMART" id="SM00179">
    <property type="entry name" value="EGF_CA"/>
    <property type="match status" value="3"/>
</dbReference>
<gene>
    <name evidence="6" type="ORF">PACLA_8A041902</name>
</gene>
<dbReference type="InterPro" id="IPR000742">
    <property type="entry name" value="EGF"/>
</dbReference>
<dbReference type="SUPFAM" id="SSF57196">
    <property type="entry name" value="EGF/Laminin"/>
    <property type="match status" value="3"/>
</dbReference>
<dbReference type="PROSITE" id="PS51886">
    <property type="entry name" value="TLDC"/>
    <property type="match status" value="1"/>
</dbReference>
<feature type="disulfide bond" evidence="5">
    <location>
        <begin position="82"/>
        <end position="91"/>
    </location>
</feature>
<dbReference type="GO" id="GO:0032991">
    <property type="term" value="C:protein-containing complex"/>
    <property type="evidence" value="ECO:0007669"/>
    <property type="project" value="TreeGrafter"/>
</dbReference>
<reference evidence="6" key="1">
    <citation type="submission" date="2020-04" db="EMBL/GenBank/DDBJ databases">
        <authorList>
            <person name="Alioto T."/>
            <person name="Alioto T."/>
            <person name="Gomez Garrido J."/>
        </authorList>
    </citation>
    <scope>NUCLEOTIDE SEQUENCE</scope>
    <source>
        <strain evidence="6">A484AB</strain>
    </source>
</reference>
<dbReference type="GO" id="GO:0045197">
    <property type="term" value="P:establishment or maintenance of epithelial cell apical/basal polarity"/>
    <property type="evidence" value="ECO:0007669"/>
    <property type="project" value="TreeGrafter"/>
</dbReference>
<dbReference type="InterPro" id="IPR001881">
    <property type="entry name" value="EGF-like_Ca-bd_dom"/>
</dbReference>
<dbReference type="PROSITE" id="PS00022">
    <property type="entry name" value="EGF_1"/>
    <property type="match status" value="3"/>
</dbReference>
<keyword evidence="2" id="KW-0732">Signal</keyword>
<evidence type="ECO:0000313" key="6">
    <source>
        <dbReference type="EMBL" id="CAB4003327.1"/>
    </source>
</evidence>
<keyword evidence="7" id="KW-1185">Reference proteome</keyword>
<evidence type="ECO:0000256" key="1">
    <source>
        <dbReference type="ARBA" id="ARBA00022536"/>
    </source>
</evidence>
<dbReference type="PROSITE" id="PS50026">
    <property type="entry name" value="EGF_3"/>
    <property type="match status" value="3"/>
</dbReference>
<accession>A0A6S7HIC5</accession>
<feature type="disulfide bond" evidence="5">
    <location>
        <begin position="160"/>
        <end position="169"/>
    </location>
</feature>
<name>A0A6S7HIC5_PARCT</name>
<dbReference type="Pfam" id="PF07534">
    <property type="entry name" value="TLD"/>
    <property type="match status" value="1"/>
</dbReference>
<comment type="caution">
    <text evidence="5">Lacks conserved residue(s) required for the propagation of feature annotation.</text>
</comment>
<keyword evidence="3" id="KW-0677">Repeat</keyword>
<evidence type="ECO:0000256" key="4">
    <source>
        <dbReference type="ARBA" id="ARBA00023157"/>
    </source>
</evidence>
<proteinExistence type="predicted"/>
<comment type="caution">
    <text evidence="6">The sequence shown here is derived from an EMBL/GenBank/DDBJ whole genome shotgun (WGS) entry which is preliminary data.</text>
</comment>
<dbReference type="InterPro" id="IPR051022">
    <property type="entry name" value="Notch_Cell-Fate_Det"/>
</dbReference>
<protein>
    <submittedName>
        <fullName evidence="6">Sushi, von Willebrand factor type A, EGF and pentraxin domain-containing 1</fullName>
    </submittedName>
</protein>
<dbReference type="PANTHER" id="PTHR24049">
    <property type="entry name" value="CRUMBS FAMILY MEMBER"/>
    <property type="match status" value="1"/>
</dbReference>
<dbReference type="InterPro" id="IPR006571">
    <property type="entry name" value="TLDc_dom"/>
</dbReference>
<evidence type="ECO:0000256" key="3">
    <source>
        <dbReference type="ARBA" id="ARBA00022737"/>
    </source>
</evidence>
<dbReference type="Proteomes" id="UP001152795">
    <property type="component" value="Unassembled WGS sequence"/>
</dbReference>
<dbReference type="EMBL" id="CACRXK020004600">
    <property type="protein sequence ID" value="CAB4003327.1"/>
    <property type="molecule type" value="Genomic_DNA"/>
</dbReference>
<dbReference type="SMART" id="SM00181">
    <property type="entry name" value="EGF"/>
    <property type="match status" value="3"/>
</dbReference>
<dbReference type="GO" id="GO:0007157">
    <property type="term" value="P:heterophilic cell-cell adhesion via plasma membrane cell adhesion molecules"/>
    <property type="evidence" value="ECO:0007669"/>
    <property type="project" value="TreeGrafter"/>
</dbReference>
<dbReference type="SMART" id="SM00584">
    <property type="entry name" value="TLDc"/>
    <property type="match status" value="1"/>
</dbReference>
<feature type="disulfide bond" evidence="5">
    <location>
        <begin position="121"/>
        <end position="130"/>
    </location>
</feature>
<evidence type="ECO:0000313" key="7">
    <source>
        <dbReference type="Proteomes" id="UP001152795"/>
    </source>
</evidence>
<dbReference type="AlphaFoldDB" id="A0A6S7HIC5"/>
<dbReference type="CDD" id="cd00054">
    <property type="entry name" value="EGF_CA"/>
    <property type="match status" value="1"/>
</dbReference>
<organism evidence="6 7">
    <name type="scientific">Paramuricea clavata</name>
    <name type="common">Red gorgonian</name>
    <name type="synonym">Violescent sea-whip</name>
    <dbReference type="NCBI Taxonomy" id="317549"/>
    <lineage>
        <taxon>Eukaryota</taxon>
        <taxon>Metazoa</taxon>
        <taxon>Cnidaria</taxon>
        <taxon>Anthozoa</taxon>
        <taxon>Octocorallia</taxon>
        <taxon>Malacalcyonacea</taxon>
        <taxon>Plexauridae</taxon>
        <taxon>Paramuricea</taxon>
    </lineage>
</organism>
<dbReference type="PROSITE" id="PS01186">
    <property type="entry name" value="EGF_2"/>
    <property type="match status" value="2"/>
</dbReference>
<dbReference type="GO" id="GO:0005886">
    <property type="term" value="C:plasma membrane"/>
    <property type="evidence" value="ECO:0007669"/>
    <property type="project" value="TreeGrafter"/>
</dbReference>
<dbReference type="PANTHER" id="PTHR24049:SF22">
    <property type="entry name" value="DROSOPHILA CRUMBS HOMOLOG"/>
    <property type="match status" value="1"/>
</dbReference>